<dbReference type="GO" id="GO:0005576">
    <property type="term" value="C:extracellular region"/>
    <property type="evidence" value="ECO:0007669"/>
    <property type="project" value="TreeGrafter"/>
</dbReference>
<dbReference type="InterPro" id="IPR005372">
    <property type="entry name" value="UPF0182"/>
</dbReference>
<feature type="transmembrane region" description="Helical" evidence="5">
    <location>
        <begin position="65"/>
        <end position="90"/>
    </location>
</feature>
<dbReference type="GO" id="GO:0005886">
    <property type="term" value="C:plasma membrane"/>
    <property type="evidence" value="ECO:0007669"/>
    <property type="project" value="UniProtKB-SubCell"/>
</dbReference>
<sequence>MSFAAAPKRPAGREAGSHRRRSPLGIAVAVVAALVLLLFLLAQFWTEVLWFTQLGFEDVLWTEWGTRAALFVGGFLVMGGLVFLSLSLAYRSRPIYAPSTPEQATLDQYREAIEPLRKVVTIAGPALIGFFAGAAASSQWSTVLLALNSVPFGTKDPQWGLDISFFVFTLPVLRFAVGFLMAAVVIAGIGALATHYLYGGLRIGGGPGSGPRTTQAARVQLSVTAAVLMLLIGANYWLDRYSLLTTTGDKFDGASYADVNAVIPSKAILTGVAILVALLFVVTAIRGNWRMPAIGVGLMVVSAIAIGGIYPAVVQRFQVNPNAQEFEAEYIQRNIDATKTAFGLDGVEASNYDAKTQAEAGALRADADTTASIRLLDPQIVSPTFRQLQQNKQYYNFQETLSVDRYMIDGQSRDTVIAVRELNLEGLGASQRNWVNDHTVYTHGYGVVAAYGNQIGPGGQPAFYEGDIPSVGSLPEYEPRIYFSPDSTQYSIVGAPDGTKPWEFDYPDDEAGGQVNNTFGAEDGAVAGPSVGSFGNKLLYALKFGSEQILFSDRVTDESQILYDRSPRDRVAKVAPYLTLDGKVYPAVVDGRVKWIVDGYTTTNSYPYSASRPLDEATQDTLTVNSQSVAALAPQQVNYIRNSVKATVDAYDGSVDLYAWDTEDPILQAWDNVFPTSLKPISEISGDLMSHLRYPEDMFKVQRALLTSYHVDDAREFFSGQDFWNVPRDPTVRGTGTKPYQPPYYLTLQMPGQEDPAFSLMTTFIPGGNSDREILTGFLAVDAEAGSTAGVKAESYGKLRLLELPRNATVPGPGQVQNTFDSDPTVSNELNILSRGNSTVIHGNLLTLPVGGGLLYVQPVYVQASEGTKFPLLRKVLVSFGDQVGFADTLDEALNQVFGGESGANAGDAGGEVLPEIPTDETVTPPDEGTGDTGTDPGTGTTTPGTGTENPEARAQLDQALQAANQAIKDGQTALADGDFAAYGEAQERLQSALETAIAAEESLGTATP</sequence>
<comment type="subcellular location">
    <subcellularLocation>
        <location evidence="5">Cell membrane</location>
        <topology evidence="5">Multi-pass membrane protein</topology>
    </subcellularLocation>
</comment>
<feature type="transmembrane region" description="Helical" evidence="5">
    <location>
        <begin position="219"/>
        <end position="238"/>
    </location>
</feature>
<evidence type="ECO:0000256" key="2">
    <source>
        <dbReference type="ARBA" id="ARBA00022692"/>
    </source>
</evidence>
<name>A0A9D5U9V7_9CELL</name>
<feature type="transmembrane region" description="Helical" evidence="5">
    <location>
        <begin position="119"/>
        <end position="140"/>
    </location>
</feature>
<evidence type="ECO:0000256" key="3">
    <source>
        <dbReference type="ARBA" id="ARBA00022989"/>
    </source>
</evidence>
<feature type="transmembrane region" description="Helical" evidence="5">
    <location>
        <begin position="292"/>
        <end position="313"/>
    </location>
</feature>
<evidence type="ECO:0000313" key="8">
    <source>
        <dbReference type="Proteomes" id="UP000822993"/>
    </source>
</evidence>
<comment type="similarity">
    <text evidence="5">Belongs to the UPF0182 family.</text>
</comment>
<feature type="transmembrane region" description="Helical" evidence="5">
    <location>
        <begin position="24"/>
        <end position="45"/>
    </location>
</feature>
<keyword evidence="1 5" id="KW-1003">Cell membrane</keyword>
<dbReference type="PANTHER" id="PTHR39344:SF1">
    <property type="entry name" value="UPF0182 PROTEIN SLL1060"/>
    <property type="match status" value="1"/>
</dbReference>
<reference evidence="7 8" key="1">
    <citation type="submission" date="2020-08" db="EMBL/GenBank/DDBJ databases">
        <title>A Genomic Blueprint of the Chicken Gut Microbiome.</title>
        <authorList>
            <person name="Gilroy R."/>
            <person name="Ravi A."/>
            <person name="Getino M."/>
            <person name="Pursley I."/>
            <person name="Horton D.L."/>
            <person name="Alikhan N.-F."/>
            <person name="Baker D."/>
            <person name="Gharbi K."/>
            <person name="Hall N."/>
            <person name="Watson M."/>
            <person name="Adriaenssens E.M."/>
            <person name="Foster-Nyarko E."/>
            <person name="Jarju S."/>
            <person name="Secka A."/>
            <person name="Antonio M."/>
            <person name="Oren A."/>
            <person name="Chaudhuri R."/>
            <person name="La Ragione R.M."/>
            <person name="Hildebrand F."/>
            <person name="Pallen M.J."/>
        </authorList>
    </citation>
    <scope>NUCLEOTIDE SEQUENCE [LARGE SCALE GENOMIC DNA]</scope>
    <source>
        <strain evidence="7 8">Sa1BUA8</strain>
    </source>
</reference>
<evidence type="ECO:0000256" key="4">
    <source>
        <dbReference type="ARBA" id="ARBA00023136"/>
    </source>
</evidence>
<accession>A0A9D5U9V7</accession>
<comment type="caution">
    <text evidence="7">The sequence shown here is derived from an EMBL/GenBank/DDBJ whole genome shotgun (WGS) entry which is preliminary data.</text>
</comment>
<dbReference type="Proteomes" id="UP000822993">
    <property type="component" value="Unassembled WGS sequence"/>
</dbReference>
<dbReference type="EMBL" id="JACSPN010000013">
    <property type="protein sequence ID" value="MBE7700813.1"/>
    <property type="molecule type" value="Genomic_DNA"/>
</dbReference>
<organism evidence="7 8">
    <name type="scientific">Oerskovia douganii</name>
    <dbReference type="NCBI Taxonomy" id="2762210"/>
    <lineage>
        <taxon>Bacteria</taxon>
        <taxon>Bacillati</taxon>
        <taxon>Actinomycetota</taxon>
        <taxon>Actinomycetes</taxon>
        <taxon>Micrococcales</taxon>
        <taxon>Cellulomonadaceae</taxon>
        <taxon>Oerskovia</taxon>
    </lineage>
</organism>
<evidence type="ECO:0000256" key="5">
    <source>
        <dbReference type="HAMAP-Rule" id="MF_01600"/>
    </source>
</evidence>
<keyword evidence="2 5" id="KW-0812">Transmembrane</keyword>
<feature type="transmembrane region" description="Helical" evidence="5">
    <location>
        <begin position="175"/>
        <end position="198"/>
    </location>
</feature>
<dbReference type="RefSeq" id="WP_193720075.1">
    <property type="nucleotide sequence ID" value="NZ_JACSPN010000013.1"/>
</dbReference>
<dbReference type="Pfam" id="PF03699">
    <property type="entry name" value="UPF0182"/>
    <property type="match status" value="1"/>
</dbReference>
<protein>
    <recommendedName>
        <fullName evidence="5">UPF0182 protein H9623_10925</fullName>
    </recommendedName>
</protein>
<dbReference type="PANTHER" id="PTHR39344">
    <property type="entry name" value="UPF0182 PROTEIN SLL1060"/>
    <property type="match status" value="1"/>
</dbReference>
<evidence type="ECO:0000256" key="6">
    <source>
        <dbReference type="SAM" id="MobiDB-lite"/>
    </source>
</evidence>
<keyword evidence="8" id="KW-1185">Reference proteome</keyword>
<keyword evidence="3 5" id="KW-1133">Transmembrane helix</keyword>
<feature type="compositionally biased region" description="Low complexity" evidence="6">
    <location>
        <begin position="924"/>
        <end position="954"/>
    </location>
</feature>
<feature type="region of interest" description="Disordered" evidence="6">
    <location>
        <begin position="901"/>
        <end position="954"/>
    </location>
</feature>
<evidence type="ECO:0000256" key="1">
    <source>
        <dbReference type="ARBA" id="ARBA00022475"/>
    </source>
</evidence>
<evidence type="ECO:0000313" key="7">
    <source>
        <dbReference type="EMBL" id="MBE7700813.1"/>
    </source>
</evidence>
<gene>
    <name evidence="7" type="ORF">H9623_10925</name>
</gene>
<feature type="transmembrane region" description="Helical" evidence="5">
    <location>
        <begin position="267"/>
        <end position="285"/>
    </location>
</feature>
<keyword evidence="4 5" id="KW-0472">Membrane</keyword>
<dbReference type="HAMAP" id="MF_01600">
    <property type="entry name" value="UPF0182"/>
    <property type="match status" value="1"/>
</dbReference>
<proteinExistence type="inferred from homology"/>
<dbReference type="AlphaFoldDB" id="A0A9D5U9V7"/>